<accession>A0AAD4G661</accession>
<reference evidence="1" key="1">
    <citation type="submission" date="2019-10" db="EMBL/GenBank/DDBJ databases">
        <authorList>
            <consortium name="DOE Joint Genome Institute"/>
            <person name="Kuo A."/>
            <person name="Miyauchi S."/>
            <person name="Kiss E."/>
            <person name="Drula E."/>
            <person name="Kohler A."/>
            <person name="Sanchez-Garcia M."/>
            <person name="Andreopoulos B."/>
            <person name="Barry K.W."/>
            <person name="Bonito G."/>
            <person name="Buee M."/>
            <person name="Carver A."/>
            <person name="Chen C."/>
            <person name="Cichocki N."/>
            <person name="Clum A."/>
            <person name="Culley D."/>
            <person name="Crous P.W."/>
            <person name="Fauchery L."/>
            <person name="Girlanda M."/>
            <person name="Hayes R."/>
            <person name="Keri Z."/>
            <person name="LaButti K."/>
            <person name="Lipzen A."/>
            <person name="Lombard V."/>
            <person name="Magnuson J."/>
            <person name="Maillard F."/>
            <person name="Morin E."/>
            <person name="Murat C."/>
            <person name="Nolan M."/>
            <person name="Ohm R."/>
            <person name="Pangilinan J."/>
            <person name="Pereira M."/>
            <person name="Perotto S."/>
            <person name="Peter M."/>
            <person name="Riley R."/>
            <person name="Sitrit Y."/>
            <person name="Stielow B."/>
            <person name="Szollosi G."/>
            <person name="Zifcakova L."/>
            <person name="Stursova M."/>
            <person name="Spatafora J.W."/>
            <person name="Tedersoo L."/>
            <person name="Vaario L.-M."/>
            <person name="Yamada A."/>
            <person name="Yan M."/>
            <person name="Wang P."/>
            <person name="Xu J."/>
            <person name="Bruns T."/>
            <person name="Baldrian P."/>
            <person name="Vilgalys R."/>
            <person name="Henrissat B."/>
            <person name="Grigoriev I.V."/>
            <person name="Hibbett D."/>
            <person name="Nagy L.G."/>
            <person name="Martin F.M."/>
        </authorList>
    </citation>
    <scope>NUCLEOTIDE SEQUENCE</scope>
    <source>
        <strain evidence="1">BED1</strain>
    </source>
</reference>
<dbReference type="Proteomes" id="UP001194468">
    <property type="component" value="Unassembled WGS sequence"/>
</dbReference>
<gene>
    <name evidence="2" type="ORF">L210DRAFT_3309597</name>
    <name evidence="1" type="ORF">L210DRAFT_3334703</name>
</gene>
<reference evidence="1" key="2">
    <citation type="journal article" date="2020" name="Nat. Commun.">
        <title>Large-scale genome sequencing of mycorrhizal fungi provides insights into the early evolution of symbiotic traits.</title>
        <authorList>
            <person name="Miyauchi S."/>
            <person name="Kiss E."/>
            <person name="Kuo A."/>
            <person name="Drula E."/>
            <person name="Kohler A."/>
            <person name="Sanchez-Garcia M."/>
            <person name="Morin E."/>
            <person name="Andreopoulos B."/>
            <person name="Barry K.W."/>
            <person name="Bonito G."/>
            <person name="Buee M."/>
            <person name="Carver A."/>
            <person name="Chen C."/>
            <person name="Cichocki N."/>
            <person name="Clum A."/>
            <person name="Culley D."/>
            <person name="Crous P.W."/>
            <person name="Fauchery L."/>
            <person name="Girlanda M."/>
            <person name="Hayes R.D."/>
            <person name="Keri Z."/>
            <person name="LaButti K."/>
            <person name="Lipzen A."/>
            <person name="Lombard V."/>
            <person name="Magnuson J."/>
            <person name="Maillard F."/>
            <person name="Murat C."/>
            <person name="Nolan M."/>
            <person name="Ohm R.A."/>
            <person name="Pangilinan J."/>
            <person name="Pereira M.F."/>
            <person name="Perotto S."/>
            <person name="Peter M."/>
            <person name="Pfister S."/>
            <person name="Riley R."/>
            <person name="Sitrit Y."/>
            <person name="Stielow J.B."/>
            <person name="Szollosi G."/>
            <person name="Zifcakova L."/>
            <person name="Stursova M."/>
            <person name="Spatafora J.W."/>
            <person name="Tedersoo L."/>
            <person name="Vaario L.M."/>
            <person name="Yamada A."/>
            <person name="Yan M."/>
            <person name="Wang P."/>
            <person name="Xu J."/>
            <person name="Bruns T."/>
            <person name="Baldrian P."/>
            <person name="Vilgalys R."/>
            <person name="Dunand C."/>
            <person name="Henrissat B."/>
            <person name="Grigoriev I.V."/>
            <person name="Hibbett D."/>
            <person name="Nagy L.G."/>
            <person name="Martin F.M."/>
        </authorList>
    </citation>
    <scope>NUCLEOTIDE SEQUENCE</scope>
    <source>
        <strain evidence="1">BED1</strain>
    </source>
</reference>
<dbReference type="EMBL" id="WHUW01000239">
    <property type="protein sequence ID" value="KAF8416909.1"/>
    <property type="molecule type" value="Genomic_DNA"/>
</dbReference>
<protein>
    <submittedName>
        <fullName evidence="1">Uncharacterized protein</fullName>
    </submittedName>
</protein>
<sequence>MVALLCIHDTVMHFEPANHADDYKEKELAKAWFESKSCPAWRNGFLCVDYVDGTTTPFFQKPGYHGEGFYNCKSCYLLSSQIVILLHNLKIVDYTIGVPESINDASAFQ</sequence>
<proteinExistence type="predicted"/>
<feature type="non-terminal residue" evidence="1">
    <location>
        <position position="109"/>
    </location>
</feature>
<keyword evidence="3" id="KW-1185">Reference proteome</keyword>
<evidence type="ECO:0000313" key="1">
    <source>
        <dbReference type="EMBL" id="KAF8416909.1"/>
    </source>
</evidence>
<evidence type="ECO:0000313" key="3">
    <source>
        <dbReference type="Proteomes" id="UP001194468"/>
    </source>
</evidence>
<dbReference type="EMBL" id="WHUW01000003">
    <property type="protein sequence ID" value="KAF8449195.1"/>
    <property type="molecule type" value="Genomic_DNA"/>
</dbReference>
<name>A0AAD4G661_BOLED</name>
<comment type="caution">
    <text evidence="1">The sequence shown here is derived from an EMBL/GenBank/DDBJ whole genome shotgun (WGS) entry which is preliminary data.</text>
</comment>
<organism evidence="1 3">
    <name type="scientific">Boletus edulis BED1</name>
    <dbReference type="NCBI Taxonomy" id="1328754"/>
    <lineage>
        <taxon>Eukaryota</taxon>
        <taxon>Fungi</taxon>
        <taxon>Dikarya</taxon>
        <taxon>Basidiomycota</taxon>
        <taxon>Agaricomycotina</taxon>
        <taxon>Agaricomycetes</taxon>
        <taxon>Agaricomycetidae</taxon>
        <taxon>Boletales</taxon>
        <taxon>Boletineae</taxon>
        <taxon>Boletaceae</taxon>
        <taxon>Boletoideae</taxon>
        <taxon>Boletus</taxon>
    </lineage>
</organism>
<evidence type="ECO:0000313" key="2">
    <source>
        <dbReference type="EMBL" id="KAF8449195.1"/>
    </source>
</evidence>
<dbReference type="AlphaFoldDB" id="A0AAD4G661"/>